<comment type="cofactor">
    <cofactor evidence="12">
        <name>[2Fe-2S] cluster</name>
        <dbReference type="ChEBI" id="CHEBI:190135"/>
    </cofactor>
    <text evidence="12">Binds 1 [2Fe-2S] cluster per subunit.</text>
</comment>
<feature type="binding site" evidence="12">
    <location>
        <position position="261"/>
    </location>
    <ligand>
        <name>[2Fe-2S] cluster</name>
        <dbReference type="ChEBI" id="CHEBI:190135"/>
    </ligand>
</feature>
<keyword evidence="4 12" id="KW-0001">2Fe-2S</keyword>
<keyword evidence="3 11" id="KW-0285">Flavoprotein</keyword>
<protein>
    <submittedName>
        <fullName evidence="14">Oxidoreductase FAD/NAD(P)-binding domain protein</fullName>
    </submittedName>
</protein>
<evidence type="ECO:0000259" key="13">
    <source>
        <dbReference type="PROSITE" id="PS51384"/>
    </source>
</evidence>
<keyword evidence="2" id="KW-0813">Transport</keyword>
<feature type="binding site" evidence="12">
    <location>
        <position position="240"/>
    </location>
    <ligand>
        <name>[2Fe-2S] cluster</name>
        <dbReference type="ChEBI" id="CHEBI:190135"/>
    </ligand>
</feature>
<evidence type="ECO:0000256" key="6">
    <source>
        <dbReference type="ARBA" id="ARBA00022827"/>
    </source>
</evidence>
<dbReference type="HOGENOM" id="CLU_003827_1_2_10"/>
<dbReference type="Proteomes" id="UP000006545">
    <property type="component" value="Chromosome"/>
</dbReference>
<reference evidence="15" key="1">
    <citation type="submission" date="2011-04" db="EMBL/GenBank/DDBJ databases">
        <title>The complete genome of Porphyromonas asaccharolytica DSM 20707.</title>
        <authorList>
            <person name="Lucas S."/>
            <person name="Han J."/>
            <person name="Lapidus A."/>
            <person name="Bruce D."/>
            <person name="Goodwin L."/>
            <person name="Pitluck S."/>
            <person name="Peters L."/>
            <person name="Kyrpides N."/>
            <person name="Mavromatis K."/>
            <person name="Ivanova N."/>
            <person name="Ovchinnikova G."/>
            <person name="Pagani I."/>
            <person name="Lu M."/>
            <person name="Detter J.C."/>
            <person name="Tapia R."/>
            <person name="Han C."/>
            <person name="Land M."/>
            <person name="Hauser L."/>
            <person name="Markowitz V."/>
            <person name="Cheng J.-F."/>
            <person name="Hugenholtz P."/>
            <person name="Woyke T."/>
            <person name="Wu D."/>
            <person name="Gronow S."/>
            <person name="Wellnitz S."/>
            <person name="Brambilla E."/>
            <person name="Klenk H.-P."/>
            <person name="Eisen J.A."/>
        </authorList>
    </citation>
    <scope>NUCLEOTIDE SEQUENCE [LARGE SCALE GENOMIC DNA]</scope>
    <source>
        <strain evidence="15">ATCC 25260 / DSM 20707 / VPI 4198</strain>
    </source>
</reference>
<dbReference type="PRINTS" id="PR00409">
    <property type="entry name" value="PHDIOXRDTASE"/>
</dbReference>
<dbReference type="PROSITE" id="PS51384">
    <property type="entry name" value="FAD_FR"/>
    <property type="match status" value="1"/>
</dbReference>
<dbReference type="OrthoDB" id="9789468at2"/>
<dbReference type="SUPFAM" id="SSF63380">
    <property type="entry name" value="Riboflavin synthase domain-like"/>
    <property type="match status" value="1"/>
</dbReference>
<dbReference type="SUPFAM" id="SSF52343">
    <property type="entry name" value="Ferredoxin reductase-like, C-terminal NADP-linked domain"/>
    <property type="match status" value="1"/>
</dbReference>
<organism evidence="14 15">
    <name type="scientific">Porphyromonas asaccharolytica (strain ATCC 25260 / DSM 20707 / BCRC 10618 / CCUG 7834 / JCM 6326 / LMG 13178 / VPI 4198 / B440)</name>
    <name type="common">Bacteroides asaccharolyticus</name>
    <dbReference type="NCBI Taxonomy" id="879243"/>
    <lineage>
        <taxon>Bacteria</taxon>
        <taxon>Pseudomonadati</taxon>
        <taxon>Bacteroidota</taxon>
        <taxon>Bacteroidia</taxon>
        <taxon>Bacteroidales</taxon>
        <taxon>Porphyromonadaceae</taxon>
        <taxon>Porphyromonas</taxon>
    </lineage>
</organism>
<evidence type="ECO:0000256" key="9">
    <source>
        <dbReference type="ARBA" id="ARBA00023014"/>
    </source>
</evidence>
<dbReference type="Gene3D" id="3.40.50.80">
    <property type="entry name" value="Nucleotide-binding domain of ferredoxin-NADP reductase (FNR) module"/>
    <property type="match status" value="1"/>
</dbReference>
<comment type="cofactor">
    <cofactor evidence="10">
        <name>[2Fe-2S] cluster</name>
        <dbReference type="ChEBI" id="CHEBI:190135"/>
    </cofactor>
</comment>
<gene>
    <name evidence="14" type="ordered locus">Poras_1297</name>
</gene>
<dbReference type="GO" id="GO:0050660">
    <property type="term" value="F:flavin adenine dinucleotide binding"/>
    <property type="evidence" value="ECO:0007669"/>
    <property type="project" value="InterPro"/>
</dbReference>
<dbReference type="Pfam" id="PF10418">
    <property type="entry name" value="DHODB_Fe-S_bind"/>
    <property type="match status" value="1"/>
</dbReference>
<proteinExistence type="inferred from homology"/>
<dbReference type="InterPro" id="IPR019480">
    <property type="entry name" value="Dihydroorotate_DH_Fe-S-bd"/>
</dbReference>
<feature type="binding site" evidence="12">
    <location>
        <position position="248"/>
    </location>
    <ligand>
        <name>[2Fe-2S] cluster</name>
        <dbReference type="ChEBI" id="CHEBI:190135"/>
    </ligand>
</feature>
<dbReference type="PIRSF" id="PIRSF006816">
    <property type="entry name" value="Cyc3_hyd_g"/>
    <property type="match status" value="1"/>
</dbReference>
<dbReference type="EMBL" id="CP002689">
    <property type="protein sequence ID" value="AEE13237.1"/>
    <property type="molecule type" value="Genomic_DNA"/>
</dbReference>
<evidence type="ECO:0000256" key="2">
    <source>
        <dbReference type="ARBA" id="ARBA00022448"/>
    </source>
</evidence>
<accession>F4KM71</accession>
<evidence type="ECO:0000256" key="11">
    <source>
        <dbReference type="PIRSR" id="PIRSR006816-1"/>
    </source>
</evidence>
<evidence type="ECO:0000313" key="14">
    <source>
        <dbReference type="EMBL" id="AEE13237.1"/>
    </source>
</evidence>
<evidence type="ECO:0000256" key="8">
    <source>
        <dbReference type="ARBA" id="ARBA00023004"/>
    </source>
</evidence>
<feature type="binding site" evidence="11">
    <location>
        <begin position="68"/>
        <end position="71"/>
    </location>
    <ligand>
        <name>FAD</name>
        <dbReference type="ChEBI" id="CHEBI:57692"/>
    </ligand>
</feature>
<dbReference type="Gene3D" id="2.10.240.10">
    <property type="entry name" value="Dihydroorotate dehydrogenase, electron transfer subunit"/>
    <property type="match status" value="1"/>
</dbReference>
<keyword evidence="6 11" id="KW-0274">FAD</keyword>
<dbReference type="Pfam" id="PF00175">
    <property type="entry name" value="NAD_binding_1"/>
    <property type="match status" value="1"/>
</dbReference>
<dbReference type="GO" id="GO:0006221">
    <property type="term" value="P:pyrimidine nucleotide biosynthetic process"/>
    <property type="evidence" value="ECO:0007669"/>
    <property type="project" value="InterPro"/>
</dbReference>
<keyword evidence="15" id="KW-1185">Reference proteome</keyword>
<evidence type="ECO:0000256" key="12">
    <source>
        <dbReference type="PIRSR" id="PIRSR006816-2"/>
    </source>
</evidence>
<feature type="binding site" evidence="11">
    <location>
        <begin position="85"/>
        <end position="87"/>
    </location>
    <ligand>
        <name>FAD</name>
        <dbReference type="ChEBI" id="CHEBI:57692"/>
    </ligand>
</feature>
<dbReference type="PANTHER" id="PTHR43513:SF3">
    <property type="entry name" value="DIHYDROOROTATE DEHYDROGENASE B (NAD(+)), ELECTRON TRANSFER SUBUNIT-RELATED"/>
    <property type="match status" value="1"/>
</dbReference>
<dbReference type="InterPro" id="IPR039261">
    <property type="entry name" value="FNR_nucleotide-bd"/>
</dbReference>
<dbReference type="GO" id="GO:0046872">
    <property type="term" value="F:metal ion binding"/>
    <property type="evidence" value="ECO:0007669"/>
    <property type="project" value="UniProtKB-KW"/>
</dbReference>
<feature type="binding site" evidence="12">
    <location>
        <position position="245"/>
    </location>
    <ligand>
        <name>[2Fe-2S] cluster</name>
        <dbReference type="ChEBI" id="CHEBI:190135"/>
    </ligand>
</feature>
<evidence type="ECO:0000256" key="3">
    <source>
        <dbReference type="ARBA" id="ARBA00022630"/>
    </source>
</evidence>
<dbReference type="Gene3D" id="2.40.30.10">
    <property type="entry name" value="Translation factors"/>
    <property type="match status" value="1"/>
</dbReference>
<sequence>MDMDRTKSSQPVSVDAIVINNEQVAPRYHLLYLRLEITSSSSVSWLKGVEPGQFVQIDCRPAGILLRRPISIYKWSSEELCLTLLVQRVGRGSSYMCDLKTGDKINIIGPLGTPFATDPAIAGKRPLLIAGGVGMAPIIMLAHHLQQLLGVHPHLIIGARTSSLLILRDEIEQIGCSYSYTTDDGSYGTRGAVLAAPELEQGDYSMIYTCGPRPMMRAIHGWAKKHNVPGQASLENLMACGVGACLCCVENIANQGNTCVCTDGPVFNFDQLLW</sequence>
<dbReference type="InterPro" id="IPR001433">
    <property type="entry name" value="OxRdtase_FAD/NAD-bd"/>
</dbReference>
<evidence type="ECO:0000256" key="5">
    <source>
        <dbReference type="ARBA" id="ARBA00022723"/>
    </source>
</evidence>
<dbReference type="PANTHER" id="PTHR43513">
    <property type="entry name" value="DIHYDROOROTATE DEHYDROGENASE B (NAD(+)), ELECTRON TRANSFER SUBUNIT"/>
    <property type="match status" value="1"/>
</dbReference>
<comment type="cofactor">
    <cofactor evidence="11">
        <name>FAD</name>
        <dbReference type="ChEBI" id="CHEBI:57692"/>
    </cofactor>
    <text evidence="11">Binds 1 FAD per subunit.</text>
</comment>
<name>F4KM71_PORAD</name>
<dbReference type="GO" id="GO:0016491">
    <property type="term" value="F:oxidoreductase activity"/>
    <property type="evidence" value="ECO:0007669"/>
    <property type="project" value="InterPro"/>
</dbReference>
<comment type="similarity">
    <text evidence="1">Belongs to the PyrK family.</text>
</comment>
<keyword evidence="5 12" id="KW-0479">Metal-binding</keyword>
<evidence type="ECO:0000256" key="4">
    <source>
        <dbReference type="ARBA" id="ARBA00022714"/>
    </source>
</evidence>
<dbReference type="eggNOG" id="COG0543">
    <property type="taxonomic scope" value="Bacteria"/>
</dbReference>
<dbReference type="CDD" id="cd06218">
    <property type="entry name" value="DHOD_e_trans"/>
    <property type="match status" value="1"/>
</dbReference>
<dbReference type="InterPro" id="IPR012165">
    <property type="entry name" value="Cyt_c3_hydrogenase_gsu"/>
</dbReference>
<dbReference type="KEGG" id="pah:Poras_1297"/>
<evidence type="ECO:0000256" key="1">
    <source>
        <dbReference type="ARBA" id="ARBA00006422"/>
    </source>
</evidence>
<dbReference type="STRING" id="879243.Poras_1297"/>
<dbReference type="InterPro" id="IPR017927">
    <property type="entry name" value="FAD-bd_FR_type"/>
</dbReference>
<evidence type="ECO:0000256" key="7">
    <source>
        <dbReference type="ARBA" id="ARBA00022982"/>
    </source>
</evidence>
<keyword evidence="7" id="KW-0249">Electron transport</keyword>
<evidence type="ECO:0000313" key="15">
    <source>
        <dbReference type="Proteomes" id="UP000006545"/>
    </source>
</evidence>
<keyword evidence="8 12" id="KW-0408">Iron</keyword>
<feature type="domain" description="FAD-binding FR-type" evidence="13">
    <location>
        <begin position="11"/>
        <end position="117"/>
    </location>
</feature>
<keyword evidence="9 12" id="KW-0411">Iron-sulfur</keyword>
<evidence type="ECO:0000256" key="10">
    <source>
        <dbReference type="ARBA" id="ARBA00034078"/>
    </source>
</evidence>
<dbReference type="InterPro" id="IPR017938">
    <property type="entry name" value="Riboflavin_synthase-like_b-brl"/>
</dbReference>
<dbReference type="InterPro" id="IPR037117">
    <property type="entry name" value="Dihydroorotate_DH_ele_sf"/>
</dbReference>
<dbReference type="GO" id="GO:0051537">
    <property type="term" value="F:2 iron, 2 sulfur cluster binding"/>
    <property type="evidence" value="ECO:0007669"/>
    <property type="project" value="UniProtKB-KW"/>
</dbReference>
<dbReference type="InterPro" id="IPR050353">
    <property type="entry name" value="PyrK_electron_transfer"/>
</dbReference>
<dbReference type="AlphaFoldDB" id="F4KM71"/>